<dbReference type="PANTHER" id="PTHR37292">
    <property type="entry name" value="VNG6097C"/>
    <property type="match status" value="1"/>
</dbReference>
<feature type="region of interest" description="Disordered" evidence="1">
    <location>
        <begin position="161"/>
        <end position="192"/>
    </location>
</feature>
<feature type="compositionally biased region" description="Acidic residues" evidence="1">
    <location>
        <begin position="167"/>
        <end position="183"/>
    </location>
</feature>
<dbReference type="Pfam" id="PF03235">
    <property type="entry name" value="GmrSD_N"/>
    <property type="match status" value="1"/>
</dbReference>
<name>A0ABZ2KZT9_9BACT</name>
<evidence type="ECO:0000313" key="4">
    <source>
        <dbReference type="Proteomes" id="UP001374803"/>
    </source>
</evidence>
<evidence type="ECO:0000256" key="1">
    <source>
        <dbReference type="SAM" id="MobiDB-lite"/>
    </source>
</evidence>
<reference evidence="3" key="1">
    <citation type="submission" date="2021-12" db="EMBL/GenBank/DDBJ databases">
        <title>Discovery of the Pendulisporaceae a myxobacterial family with distinct sporulation behavior and unique specialized metabolism.</title>
        <authorList>
            <person name="Garcia R."/>
            <person name="Popoff A."/>
            <person name="Bader C.D."/>
            <person name="Loehr J."/>
            <person name="Walesch S."/>
            <person name="Walt C."/>
            <person name="Boldt J."/>
            <person name="Bunk B."/>
            <person name="Haeckl F.J.F.P.J."/>
            <person name="Gunesch A.P."/>
            <person name="Birkelbach J."/>
            <person name="Nuebel U."/>
            <person name="Pietschmann T."/>
            <person name="Bach T."/>
            <person name="Mueller R."/>
        </authorList>
    </citation>
    <scope>NUCLEOTIDE SEQUENCE</scope>
    <source>
        <strain evidence="3">MSr11367</strain>
    </source>
</reference>
<gene>
    <name evidence="3" type="ORF">LVJ94_45300</name>
</gene>
<proteinExistence type="predicted"/>
<keyword evidence="4" id="KW-1185">Reference proteome</keyword>
<dbReference type="PANTHER" id="PTHR37292:SF2">
    <property type="entry name" value="DUF262 DOMAIN-CONTAINING PROTEIN"/>
    <property type="match status" value="1"/>
</dbReference>
<organism evidence="3 4">
    <name type="scientific">Pendulispora rubella</name>
    <dbReference type="NCBI Taxonomy" id="2741070"/>
    <lineage>
        <taxon>Bacteria</taxon>
        <taxon>Pseudomonadati</taxon>
        <taxon>Myxococcota</taxon>
        <taxon>Myxococcia</taxon>
        <taxon>Myxococcales</taxon>
        <taxon>Sorangiineae</taxon>
        <taxon>Pendulisporaceae</taxon>
        <taxon>Pendulispora</taxon>
    </lineage>
</organism>
<evidence type="ECO:0000313" key="3">
    <source>
        <dbReference type="EMBL" id="WXB04113.1"/>
    </source>
</evidence>
<dbReference type="Proteomes" id="UP001374803">
    <property type="component" value="Chromosome"/>
</dbReference>
<evidence type="ECO:0000259" key="2">
    <source>
        <dbReference type="Pfam" id="PF03235"/>
    </source>
</evidence>
<dbReference type="EMBL" id="CP089983">
    <property type="protein sequence ID" value="WXB04113.1"/>
    <property type="molecule type" value="Genomic_DNA"/>
</dbReference>
<dbReference type="RefSeq" id="WP_394833747.1">
    <property type="nucleotide sequence ID" value="NZ_CP089929.1"/>
</dbReference>
<sequence length="933" mass="104716">MSTSDQLQQRIREKVERAIPNEEERCGALALLACAIENADDERNDAWELRQTPQGLALFVGRRLGCRLMRGKVEMSVMGPVTEETRAILGIENEESDAWKAIPGGVSLSFHVEKALQARELLQDSFEKFVDEAMARVRRKVSLEYHVPEAVAYVSSVVGRDLPQPSESEDMADEDDIDSEDETAASREPKVRGRAPMFDHAQLSIGTLISDIDRKKLALPDLQRPFVWEDTKVRDLLDSIFVGFPVGTIVLWHTSDVKEARPIGGPDALKTTTLIIDGQQRLTSLYAVMRGAEVTEKDGTKRRITIAFRPRDGRFEVADAAIRNDPEFLPNVSELWSQNRTKGQTRKELLASLREKGRLVDEAYENAVEENLDRAHAISEYNFPVVNIQKTNRAMEANEEDVAEIFVRINNQGKRLGHADFVLTLLSVFHGPLRDQVEQRSTEMSLDAVIAIDAQQLLRATCAVGFHRARMSAIYRFLRGIDPTTGDTSVTARQERLERLERAAAECIDSTTWRDYMLRVMHAGAVSPALVASNNAIVNAYAFYVLGKRIGVPKHRLDELISRWVFGTLLSARYSTGSSESVFERDLTRVEGLHEDRADDFVTALDDALGERITGDYWANGLVGALETQRGKAPSALAFRAAQIILGARALFSDQTLRNLFAPPGKAKRAASEAHHLFPKAWLIARGIKERRQINQVANLADVGWYENGTIGAKNPAEYVPRLRDQLRLDDDRWGRACAEHALPLGWETMDYDTFLAERRQRMAELTRVAFRQLGGEGHAPPIPPPWFLPGAELVWQRIVETERSLRALVRTIYSKRYSQNAAAKIEQFTPDTQRETLNRALRARPSGADPLSVVDYLYLAQLPPLLFNNEVWQDARARLGATQDAKQRLQFAIDQIVPVRNEIAHVREIPADRLQKANVACGDVLAMLRAGT</sequence>
<protein>
    <submittedName>
        <fullName evidence="3">DUF262 domain-containing protein</fullName>
    </submittedName>
</protein>
<feature type="domain" description="GmrSD restriction endonucleases N-terminal" evidence="2">
    <location>
        <begin position="205"/>
        <end position="424"/>
    </location>
</feature>
<dbReference type="InterPro" id="IPR004919">
    <property type="entry name" value="GmrSD_N"/>
</dbReference>
<accession>A0ABZ2KZT9</accession>